<dbReference type="Gene3D" id="2.160.20.10">
    <property type="entry name" value="Single-stranded right-handed beta-helix, Pectin lyase-like"/>
    <property type="match status" value="1"/>
</dbReference>
<evidence type="ECO:0008006" key="4">
    <source>
        <dbReference type="Google" id="ProtNLM"/>
    </source>
</evidence>
<dbReference type="SUPFAM" id="SSF51126">
    <property type="entry name" value="Pectin lyase-like"/>
    <property type="match status" value="1"/>
</dbReference>
<sequence length="327" mass="35477">MAEPGDEVRVTSGEYTDPFRTVRSGEQGAPITITGPADAVQRRIGIVNHSHIHIKGITFNGLRNPDSPDDPSSYETVLVHCTPPENRETYLENIVCAPAGVGNSRRPLMLFERTKNLEIGPLEVIGMAGAEFILNEESQSQAGEVIYIGQPTTTVERDSYPWETLDQTRNVHVHHIDNSAGHPHSELVNTKLGTRNILIEYCTNGGGTQNNGSHPSAAVRFESHNATLRWSDLRNGEGYGVEVVGQRDWLRDRDDPVMDPDQAGTGHSIYTNRIVDFGEKAIQFTAPVADQRILCGNKITGEADGSSTTTCPTDVPSGSGIGHASGE</sequence>
<name>A0ABD5NLV8_9EURY</name>
<reference evidence="2 3" key="1">
    <citation type="journal article" date="2019" name="Int. J. Syst. Evol. Microbiol.">
        <title>The Global Catalogue of Microorganisms (GCM) 10K type strain sequencing project: providing services to taxonomists for standard genome sequencing and annotation.</title>
        <authorList>
            <consortium name="The Broad Institute Genomics Platform"/>
            <consortium name="The Broad Institute Genome Sequencing Center for Infectious Disease"/>
            <person name="Wu L."/>
            <person name="Ma J."/>
        </authorList>
    </citation>
    <scope>NUCLEOTIDE SEQUENCE [LARGE SCALE GENOMIC DNA]</scope>
    <source>
        <strain evidence="2 3">IBRC-M 10256</strain>
    </source>
</reference>
<evidence type="ECO:0000256" key="1">
    <source>
        <dbReference type="SAM" id="MobiDB-lite"/>
    </source>
</evidence>
<dbReference type="AlphaFoldDB" id="A0ABD5NLV8"/>
<comment type="caution">
    <text evidence="2">The sequence shown here is derived from an EMBL/GenBank/DDBJ whole genome shotgun (WGS) entry which is preliminary data.</text>
</comment>
<dbReference type="InterPro" id="IPR012334">
    <property type="entry name" value="Pectin_lyas_fold"/>
</dbReference>
<gene>
    <name evidence="2" type="ORF">ACFOUR_06770</name>
</gene>
<dbReference type="EMBL" id="JBHSAQ010000002">
    <property type="protein sequence ID" value="MFC3958074.1"/>
    <property type="molecule type" value="Genomic_DNA"/>
</dbReference>
<evidence type="ECO:0000313" key="3">
    <source>
        <dbReference type="Proteomes" id="UP001595846"/>
    </source>
</evidence>
<dbReference type="RefSeq" id="WP_256530760.1">
    <property type="nucleotide sequence ID" value="NZ_CP101824.1"/>
</dbReference>
<protein>
    <recommendedName>
        <fullName evidence="4">Right handed beta helix domain-containing protein</fullName>
    </recommendedName>
</protein>
<dbReference type="GeneID" id="73903457"/>
<proteinExistence type="predicted"/>
<accession>A0ABD5NLV8</accession>
<dbReference type="InterPro" id="IPR011050">
    <property type="entry name" value="Pectin_lyase_fold/virulence"/>
</dbReference>
<keyword evidence="3" id="KW-1185">Reference proteome</keyword>
<dbReference type="Proteomes" id="UP001595846">
    <property type="component" value="Unassembled WGS sequence"/>
</dbReference>
<feature type="region of interest" description="Disordered" evidence="1">
    <location>
        <begin position="300"/>
        <end position="327"/>
    </location>
</feature>
<organism evidence="2 3">
    <name type="scientific">Halovivax cerinus</name>
    <dbReference type="NCBI Taxonomy" id="1487865"/>
    <lineage>
        <taxon>Archaea</taxon>
        <taxon>Methanobacteriati</taxon>
        <taxon>Methanobacteriota</taxon>
        <taxon>Stenosarchaea group</taxon>
        <taxon>Halobacteria</taxon>
        <taxon>Halobacteriales</taxon>
        <taxon>Natrialbaceae</taxon>
        <taxon>Halovivax</taxon>
    </lineage>
</organism>
<evidence type="ECO:0000313" key="2">
    <source>
        <dbReference type="EMBL" id="MFC3958074.1"/>
    </source>
</evidence>